<sequence>MATRQQQVLGGAIDALRFEPLGKRVRAALGGGVVLDTTRAVAVWEPRRFLCQYAVPEEDVRADLAPARDLADAAPADGMLGPDVPFAAHTTGGTALDLSAGGVVRPGAAFRPDDEDLAGLVLVDFDALGPWWHEEEENVGHPRDPFHRVDALPSARRVRVTLDGELLAESTEPVAVFEAQLPPRFYLPREDVVAALHVSSTKTACPYKGWSTYWSLRTSSGRVVEDAAWSYEEPLHDVLLAAGHVCFDDTLVTMEVDATA</sequence>
<dbReference type="Proteomes" id="UP000555552">
    <property type="component" value="Unassembled WGS sequence"/>
</dbReference>
<dbReference type="Pfam" id="PF04248">
    <property type="entry name" value="NTP_transf_9"/>
    <property type="match status" value="1"/>
</dbReference>
<dbReference type="Gene3D" id="2.170.150.40">
    <property type="entry name" value="Domain of unknown function (DUF427)"/>
    <property type="match status" value="2"/>
</dbReference>
<dbReference type="EMBL" id="JABEMA010000014">
    <property type="protein sequence ID" value="NNH21965.1"/>
    <property type="molecule type" value="Genomic_DNA"/>
</dbReference>
<dbReference type="PANTHER" id="PTHR34310:SF9">
    <property type="entry name" value="BLR5716 PROTEIN"/>
    <property type="match status" value="1"/>
</dbReference>
<dbReference type="PANTHER" id="PTHR34310">
    <property type="entry name" value="DUF427 DOMAIN PROTEIN (AFU_ORTHOLOGUE AFUA_3G02220)"/>
    <property type="match status" value="1"/>
</dbReference>
<dbReference type="InterPro" id="IPR038694">
    <property type="entry name" value="DUF427_sf"/>
</dbReference>
<feature type="domain" description="DUF427" evidence="1">
    <location>
        <begin position="158"/>
        <end position="249"/>
    </location>
</feature>
<protein>
    <submittedName>
        <fullName evidence="2">DUF427 domain-containing protein</fullName>
    </submittedName>
</protein>
<dbReference type="InterPro" id="IPR007361">
    <property type="entry name" value="DUF427"/>
</dbReference>
<gene>
    <name evidence="2" type="ORF">HLB09_02450</name>
</gene>
<accession>A0A849BKV0</accession>
<name>A0A849BKV0_9ACTN</name>
<evidence type="ECO:0000313" key="2">
    <source>
        <dbReference type="EMBL" id="NNH21965.1"/>
    </source>
</evidence>
<comment type="caution">
    <text evidence="2">The sequence shown here is derived from an EMBL/GenBank/DDBJ whole genome shotgun (WGS) entry which is preliminary data.</text>
</comment>
<dbReference type="RefSeq" id="WP_171201823.1">
    <property type="nucleotide sequence ID" value="NZ_BAAANP010000001.1"/>
</dbReference>
<evidence type="ECO:0000313" key="3">
    <source>
        <dbReference type="Proteomes" id="UP000555552"/>
    </source>
</evidence>
<evidence type="ECO:0000259" key="1">
    <source>
        <dbReference type="Pfam" id="PF04248"/>
    </source>
</evidence>
<organism evidence="2 3">
    <name type="scientific">Pseudokineococcus marinus</name>
    <dbReference type="NCBI Taxonomy" id="351215"/>
    <lineage>
        <taxon>Bacteria</taxon>
        <taxon>Bacillati</taxon>
        <taxon>Actinomycetota</taxon>
        <taxon>Actinomycetes</taxon>
        <taxon>Kineosporiales</taxon>
        <taxon>Kineosporiaceae</taxon>
        <taxon>Pseudokineococcus</taxon>
    </lineage>
</organism>
<keyword evidence="3" id="KW-1185">Reference proteome</keyword>
<dbReference type="AlphaFoldDB" id="A0A849BKV0"/>
<reference evidence="2 3" key="1">
    <citation type="submission" date="2020-05" db="EMBL/GenBank/DDBJ databases">
        <title>MicrobeNet Type strains.</title>
        <authorList>
            <person name="Nicholson A.C."/>
        </authorList>
    </citation>
    <scope>NUCLEOTIDE SEQUENCE [LARGE SCALE GENOMIC DNA]</scope>
    <source>
        <strain evidence="2 3">JCM 14547</strain>
    </source>
</reference>
<proteinExistence type="predicted"/>